<proteinExistence type="predicted"/>
<feature type="signal peptide" evidence="1">
    <location>
        <begin position="1"/>
        <end position="20"/>
    </location>
</feature>
<evidence type="ECO:0000313" key="2">
    <source>
        <dbReference type="EMBL" id="KAL3666925.1"/>
    </source>
</evidence>
<evidence type="ECO:0000313" key="3">
    <source>
        <dbReference type="Proteomes" id="UP001632037"/>
    </source>
</evidence>
<comment type="caution">
    <text evidence="2">The sequence shown here is derived from an EMBL/GenBank/DDBJ whole genome shotgun (WGS) entry which is preliminary data.</text>
</comment>
<dbReference type="Proteomes" id="UP001632037">
    <property type="component" value="Unassembled WGS sequence"/>
</dbReference>
<keyword evidence="1" id="KW-0732">Signal</keyword>
<feature type="chain" id="PRO_5044878849" evidence="1">
    <location>
        <begin position="21"/>
        <end position="79"/>
    </location>
</feature>
<sequence>MKTFLAIVAAFAFVGALAAAEEPVVKDTEVVPESIEDGSPENQEYYGGGFRGYGGGYGGGGGYGYRRGWGGGYHGYRGW</sequence>
<dbReference type="EMBL" id="JBIMZQ010000015">
    <property type="protein sequence ID" value="KAL3666925.1"/>
    <property type="molecule type" value="Genomic_DNA"/>
</dbReference>
<name>A0ABD3FMV1_9STRA</name>
<gene>
    <name evidence="2" type="ORF">V7S43_007872</name>
</gene>
<evidence type="ECO:0000256" key="1">
    <source>
        <dbReference type="SAM" id="SignalP"/>
    </source>
</evidence>
<keyword evidence="3" id="KW-1185">Reference proteome</keyword>
<accession>A0ABD3FMV1</accession>
<reference evidence="2 3" key="1">
    <citation type="submission" date="2024-09" db="EMBL/GenBank/DDBJ databases">
        <title>Genome sequencing and assembly of Phytophthora oleae, isolate VK10A, causative agent of rot of olive drupes.</title>
        <authorList>
            <person name="Conti Taguali S."/>
            <person name="Riolo M."/>
            <person name="La Spada F."/>
            <person name="Cacciola S.O."/>
            <person name="Dionisio G."/>
        </authorList>
    </citation>
    <scope>NUCLEOTIDE SEQUENCE [LARGE SCALE GENOMIC DNA]</scope>
    <source>
        <strain evidence="2 3">VK10A</strain>
    </source>
</reference>
<dbReference type="AlphaFoldDB" id="A0ABD3FMV1"/>
<protein>
    <submittedName>
        <fullName evidence="2">Uncharacterized protein</fullName>
    </submittedName>
</protein>
<organism evidence="2 3">
    <name type="scientific">Phytophthora oleae</name>
    <dbReference type="NCBI Taxonomy" id="2107226"/>
    <lineage>
        <taxon>Eukaryota</taxon>
        <taxon>Sar</taxon>
        <taxon>Stramenopiles</taxon>
        <taxon>Oomycota</taxon>
        <taxon>Peronosporomycetes</taxon>
        <taxon>Peronosporales</taxon>
        <taxon>Peronosporaceae</taxon>
        <taxon>Phytophthora</taxon>
    </lineage>
</organism>